<sequence length="65" mass="7143">MTIRSFRVPATGATHLMLRVLGSQCTVNPLYAGEQERDPDFTTDCATTGSTHDQVRAAEFQAFSH</sequence>
<gene>
    <name evidence="1" type="ORF">ACFFV7_53505</name>
</gene>
<dbReference type="EMBL" id="JBHMEI010000111">
    <property type="protein sequence ID" value="MFB9210085.1"/>
    <property type="molecule type" value="Genomic_DNA"/>
</dbReference>
<dbReference type="Proteomes" id="UP001589647">
    <property type="component" value="Unassembled WGS sequence"/>
</dbReference>
<evidence type="ECO:0000313" key="1">
    <source>
        <dbReference type="EMBL" id="MFB9210085.1"/>
    </source>
</evidence>
<protein>
    <submittedName>
        <fullName evidence="1">Uncharacterized protein</fullName>
    </submittedName>
</protein>
<keyword evidence="2" id="KW-1185">Reference proteome</keyword>
<comment type="caution">
    <text evidence="1">The sequence shown here is derived from an EMBL/GenBank/DDBJ whole genome shotgun (WGS) entry which is preliminary data.</text>
</comment>
<name>A0ABV5J1K0_9ACTN</name>
<organism evidence="1 2">
    <name type="scientific">Nonomuraea spiralis</name>
    <dbReference type="NCBI Taxonomy" id="46182"/>
    <lineage>
        <taxon>Bacteria</taxon>
        <taxon>Bacillati</taxon>
        <taxon>Actinomycetota</taxon>
        <taxon>Actinomycetes</taxon>
        <taxon>Streptosporangiales</taxon>
        <taxon>Streptosporangiaceae</taxon>
        <taxon>Nonomuraea</taxon>
    </lineage>
</organism>
<evidence type="ECO:0000313" key="2">
    <source>
        <dbReference type="Proteomes" id="UP001589647"/>
    </source>
</evidence>
<accession>A0ABV5J1K0</accession>
<reference evidence="1 2" key="1">
    <citation type="submission" date="2024-09" db="EMBL/GenBank/DDBJ databases">
        <authorList>
            <person name="Sun Q."/>
            <person name="Mori K."/>
        </authorList>
    </citation>
    <scope>NUCLEOTIDE SEQUENCE [LARGE SCALE GENOMIC DNA]</scope>
    <source>
        <strain evidence="1 2">CCM 3426</strain>
    </source>
</reference>
<proteinExistence type="predicted"/>
<dbReference type="RefSeq" id="WP_189651189.1">
    <property type="nucleotide sequence ID" value="NZ_BMRC01000018.1"/>
</dbReference>